<feature type="non-terminal residue" evidence="2">
    <location>
        <position position="1"/>
    </location>
</feature>
<dbReference type="EMBL" id="BARW01007805">
    <property type="protein sequence ID" value="GAI76505.1"/>
    <property type="molecule type" value="Genomic_DNA"/>
</dbReference>
<dbReference type="PANTHER" id="PTHR48080:SF2">
    <property type="entry name" value="D-GALACTONATE DEHYDRATASE"/>
    <property type="match status" value="1"/>
</dbReference>
<organism evidence="2">
    <name type="scientific">marine sediment metagenome</name>
    <dbReference type="NCBI Taxonomy" id="412755"/>
    <lineage>
        <taxon>unclassified sequences</taxon>
        <taxon>metagenomes</taxon>
        <taxon>ecological metagenomes</taxon>
    </lineage>
</organism>
<name>X1SMD3_9ZZZZ</name>
<comment type="caution">
    <text evidence="2">The sequence shown here is derived from an EMBL/GenBank/DDBJ whole genome shotgun (WGS) entry which is preliminary data.</text>
</comment>
<dbReference type="Gene3D" id="3.20.20.120">
    <property type="entry name" value="Enolase-like C-terminal domain"/>
    <property type="match status" value="1"/>
</dbReference>
<accession>X1SMD3</accession>
<dbReference type="InterPro" id="IPR036849">
    <property type="entry name" value="Enolase-like_C_sf"/>
</dbReference>
<protein>
    <recommendedName>
        <fullName evidence="1">Enolase C-terminal domain-containing protein</fullName>
    </recommendedName>
</protein>
<evidence type="ECO:0000259" key="1">
    <source>
        <dbReference type="Pfam" id="PF13378"/>
    </source>
</evidence>
<dbReference type="Pfam" id="PF13378">
    <property type="entry name" value="MR_MLE_C"/>
    <property type="match status" value="1"/>
</dbReference>
<dbReference type="InterPro" id="IPR034593">
    <property type="entry name" value="DgoD-like"/>
</dbReference>
<evidence type="ECO:0000313" key="2">
    <source>
        <dbReference type="EMBL" id="GAI76505.1"/>
    </source>
</evidence>
<dbReference type="PANTHER" id="PTHR48080">
    <property type="entry name" value="D-GALACTONATE DEHYDRATASE-RELATED"/>
    <property type="match status" value="1"/>
</dbReference>
<reference evidence="2" key="1">
    <citation type="journal article" date="2014" name="Front. Microbiol.">
        <title>High frequency of phylogenetically diverse reductive dehalogenase-homologous genes in deep subseafloor sedimentary metagenomes.</title>
        <authorList>
            <person name="Kawai M."/>
            <person name="Futagami T."/>
            <person name="Toyoda A."/>
            <person name="Takaki Y."/>
            <person name="Nishi S."/>
            <person name="Hori S."/>
            <person name="Arai W."/>
            <person name="Tsubouchi T."/>
            <person name="Morono Y."/>
            <person name="Uchiyama I."/>
            <person name="Ito T."/>
            <person name="Fujiyama A."/>
            <person name="Inagaki F."/>
            <person name="Takami H."/>
        </authorList>
    </citation>
    <scope>NUCLEOTIDE SEQUENCE</scope>
    <source>
        <strain evidence="2">Expedition CK06-06</strain>
    </source>
</reference>
<dbReference type="AlphaFoldDB" id="X1SMD3"/>
<dbReference type="InterPro" id="IPR029065">
    <property type="entry name" value="Enolase_C-like"/>
</dbReference>
<feature type="domain" description="Enolase C-terminal" evidence="1">
    <location>
        <begin position="16"/>
        <end position="173"/>
    </location>
</feature>
<sequence>FAQTIKAGVGGHLYQVRFVQMVEHLNLWFLEDPMPPENADAFARLTAVSKVPIATGENLFTRQSFRSFIEKQACDIIQPDMQKCGGLLEAKRIADWADLYYINMLCHNMCTPVGTIASGHACSAIRSFVALESDSVELPHWQDIIKRDGPIYKDGYLEMPNKPGLGIELNEEVCRKHLSSGSGFFD</sequence>
<proteinExistence type="predicted"/>
<dbReference type="SUPFAM" id="SSF51604">
    <property type="entry name" value="Enolase C-terminal domain-like"/>
    <property type="match status" value="1"/>
</dbReference>
<gene>
    <name evidence="2" type="ORF">S12H4_16172</name>
</gene>